<evidence type="ECO:0000313" key="1">
    <source>
        <dbReference type="EMBL" id="MBM6820733.1"/>
    </source>
</evidence>
<dbReference type="EMBL" id="JACJLL010000155">
    <property type="protein sequence ID" value="MBM6820733.1"/>
    <property type="molecule type" value="Genomic_DNA"/>
</dbReference>
<gene>
    <name evidence="1" type="ORF">H6A19_15565</name>
</gene>
<keyword evidence="2" id="KW-1185">Reference proteome</keyword>
<reference evidence="1 2" key="1">
    <citation type="journal article" date="2021" name="Sci. Rep.">
        <title>The distribution of antibiotic resistance genes in chicken gut microbiota commensals.</title>
        <authorList>
            <person name="Juricova H."/>
            <person name="Matiasovicova J."/>
            <person name="Kubasova T."/>
            <person name="Cejkova D."/>
            <person name="Rychlik I."/>
        </authorList>
    </citation>
    <scope>NUCLEOTIDE SEQUENCE [LARGE SCALE GENOMIC DNA]</scope>
    <source>
        <strain evidence="1 2">An435</strain>
    </source>
</reference>
<dbReference type="RefSeq" id="WP_148321631.1">
    <property type="nucleotide sequence ID" value="NZ_JACJLL010000155.1"/>
</dbReference>
<dbReference type="Proteomes" id="UP000767334">
    <property type="component" value="Unassembled WGS sequence"/>
</dbReference>
<protein>
    <submittedName>
        <fullName evidence="1">Uncharacterized protein</fullName>
    </submittedName>
</protein>
<proteinExistence type="predicted"/>
<organism evidence="1 2">
    <name type="scientific">Clostridium saudiense</name>
    <dbReference type="NCBI Taxonomy" id="1414720"/>
    <lineage>
        <taxon>Bacteria</taxon>
        <taxon>Bacillati</taxon>
        <taxon>Bacillota</taxon>
        <taxon>Clostridia</taxon>
        <taxon>Eubacteriales</taxon>
        <taxon>Clostridiaceae</taxon>
        <taxon>Clostridium</taxon>
    </lineage>
</organism>
<accession>A0ABS2FJM2</accession>
<sequence length="157" mass="18693">MDIDIYHILYGIERGRYRYIGEGSARKVYDLDNGCVIKIAKNIKGVAQNKAEFLISDNDKSSLLAKVYFISDDYRYLIMKKANNIKSERELLNYFKIQNKKELSNNKLIREIHDRHNLVWADLYKFTSWGKIKNRLVLIDYGYTKKVYNEFYKKKSV</sequence>
<comment type="caution">
    <text evidence="1">The sequence shown here is derived from an EMBL/GenBank/DDBJ whole genome shotgun (WGS) entry which is preliminary data.</text>
</comment>
<evidence type="ECO:0000313" key="2">
    <source>
        <dbReference type="Proteomes" id="UP000767334"/>
    </source>
</evidence>
<name>A0ABS2FJM2_9CLOT</name>